<evidence type="ECO:0000313" key="1">
    <source>
        <dbReference type="EMBL" id="PSR80755.1"/>
    </source>
</evidence>
<comment type="caution">
    <text evidence="1">The sequence shown here is derived from an EMBL/GenBank/DDBJ whole genome shotgun (WGS) entry which is preliminary data.</text>
</comment>
<name>A0A2R6NYW7_9APHY</name>
<dbReference type="Proteomes" id="UP000186601">
    <property type="component" value="Unassembled WGS sequence"/>
</dbReference>
<gene>
    <name evidence="1" type="ORF">PHLCEN_2v6671</name>
</gene>
<organism evidence="1 2">
    <name type="scientific">Hermanssonia centrifuga</name>
    <dbReference type="NCBI Taxonomy" id="98765"/>
    <lineage>
        <taxon>Eukaryota</taxon>
        <taxon>Fungi</taxon>
        <taxon>Dikarya</taxon>
        <taxon>Basidiomycota</taxon>
        <taxon>Agaricomycotina</taxon>
        <taxon>Agaricomycetes</taxon>
        <taxon>Polyporales</taxon>
        <taxon>Meruliaceae</taxon>
        <taxon>Hermanssonia</taxon>
    </lineage>
</organism>
<protein>
    <submittedName>
        <fullName evidence="1">Uncharacterized protein</fullName>
    </submittedName>
</protein>
<accession>A0A2R6NYW7</accession>
<evidence type="ECO:0000313" key="2">
    <source>
        <dbReference type="Proteomes" id="UP000186601"/>
    </source>
</evidence>
<dbReference type="OrthoDB" id="2745518at2759"/>
<reference evidence="1 2" key="1">
    <citation type="submission" date="2018-02" db="EMBL/GenBank/DDBJ databases">
        <title>Genome sequence of the basidiomycete white-rot fungus Phlebia centrifuga.</title>
        <authorList>
            <person name="Granchi Z."/>
            <person name="Peng M."/>
            <person name="de Vries R.P."/>
            <person name="Hilden K."/>
            <person name="Makela M.R."/>
            <person name="Grigoriev I."/>
            <person name="Riley R."/>
        </authorList>
    </citation>
    <scope>NUCLEOTIDE SEQUENCE [LARGE SCALE GENOMIC DNA]</scope>
    <source>
        <strain evidence="1 2">FBCC195</strain>
    </source>
</reference>
<dbReference type="EMBL" id="MLYV02000643">
    <property type="protein sequence ID" value="PSR80755.1"/>
    <property type="molecule type" value="Genomic_DNA"/>
</dbReference>
<proteinExistence type="predicted"/>
<dbReference type="STRING" id="98765.A0A2R6NYW7"/>
<dbReference type="AlphaFoldDB" id="A0A2R6NYW7"/>
<keyword evidence="2" id="KW-1185">Reference proteome</keyword>
<sequence length="152" mass="17802">MLDGNLPRNQVETNDLTQYLMARDIRPGHEQPTFDWSLFLEELCDVETDAEGAWDKNQWYCTDCILGLIKLRLRIWWIARKIRDNRPAMDDCWYGYNCRTQVHKYAHAGKLNVSAVVIRAKLRMRFDFLAKSGQDRLRQPVPQNVNCGQSNA</sequence>